<accession>A0ABP6J2I2</accession>
<keyword evidence="1" id="KW-0812">Transmembrane</keyword>
<proteinExistence type="predicted"/>
<gene>
    <name evidence="2" type="ORF">GCM10020221_13400</name>
</gene>
<organism evidence="2 3">
    <name type="scientific">Streptomyces thioluteus</name>
    <dbReference type="NCBI Taxonomy" id="66431"/>
    <lineage>
        <taxon>Bacteria</taxon>
        <taxon>Bacillati</taxon>
        <taxon>Actinomycetota</taxon>
        <taxon>Actinomycetes</taxon>
        <taxon>Kitasatosporales</taxon>
        <taxon>Streptomycetaceae</taxon>
        <taxon>Streptomyces</taxon>
    </lineage>
</organism>
<comment type="caution">
    <text evidence="2">The sequence shown here is derived from an EMBL/GenBank/DDBJ whole genome shotgun (WGS) entry which is preliminary data.</text>
</comment>
<evidence type="ECO:0000313" key="3">
    <source>
        <dbReference type="Proteomes" id="UP001501102"/>
    </source>
</evidence>
<keyword evidence="1" id="KW-0472">Membrane</keyword>
<keyword evidence="3" id="KW-1185">Reference proteome</keyword>
<name>A0ABP6J2I2_STRTU</name>
<evidence type="ECO:0000313" key="2">
    <source>
        <dbReference type="EMBL" id="GAA2918447.1"/>
    </source>
</evidence>
<dbReference type="Proteomes" id="UP001501102">
    <property type="component" value="Unassembled WGS sequence"/>
</dbReference>
<protein>
    <recommendedName>
        <fullName evidence="4">Integral membrane protein</fullName>
    </recommendedName>
</protein>
<reference evidence="3" key="1">
    <citation type="journal article" date="2019" name="Int. J. Syst. Evol. Microbiol.">
        <title>The Global Catalogue of Microorganisms (GCM) 10K type strain sequencing project: providing services to taxonomists for standard genome sequencing and annotation.</title>
        <authorList>
            <consortium name="The Broad Institute Genomics Platform"/>
            <consortium name="The Broad Institute Genome Sequencing Center for Infectious Disease"/>
            <person name="Wu L."/>
            <person name="Ma J."/>
        </authorList>
    </citation>
    <scope>NUCLEOTIDE SEQUENCE [LARGE SCALE GENOMIC DNA]</scope>
    <source>
        <strain evidence="3">JCM 4087</strain>
    </source>
</reference>
<dbReference type="RefSeq" id="WP_344961484.1">
    <property type="nucleotide sequence ID" value="NZ_BAAAXZ010000049.1"/>
</dbReference>
<evidence type="ECO:0008006" key="4">
    <source>
        <dbReference type="Google" id="ProtNLM"/>
    </source>
</evidence>
<dbReference type="EMBL" id="BAAAXZ010000049">
    <property type="protein sequence ID" value="GAA2918447.1"/>
    <property type="molecule type" value="Genomic_DNA"/>
</dbReference>
<feature type="transmembrane region" description="Helical" evidence="1">
    <location>
        <begin position="21"/>
        <end position="44"/>
    </location>
</feature>
<sequence>MTAAPSPSPYDNTAASNCLKAIGGLVLWLLAGATFLFAPLAVMASDPCGPEDTQLICTAAGQKLVAFVPLGTALVAAPLGTWGLASRWKPARYAWVLAMGMLVAAWVVVNAIAGSHP</sequence>
<feature type="transmembrane region" description="Helical" evidence="1">
    <location>
        <begin position="92"/>
        <end position="113"/>
    </location>
</feature>
<evidence type="ECO:0000256" key="1">
    <source>
        <dbReference type="SAM" id="Phobius"/>
    </source>
</evidence>
<feature type="transmembrane region" description="Helical" evidence="1">
    <location>
        <begin position="64"/>
        <end position="85"/>
    </location>
</feature>
<keyword evidence="1" id="KW-1133">Transmembrane helix</keyword>